<evidence type="ECO:0000313" key="3">
    <source>
        <dbReference type="Proteomes" id="UP000287651"/>
    </source>
</evidence>
<sequence length="74" mass="8335">MKIFHKHFGARRRAHIARTPIWQLECGAPHGAEPSSLSERGHHVGANSKPLLEDDDRLGVLTVDSQPRAIRRYS</sequence>
<comment type="caution">
    <text evidence="2">The sequence shown here is derived from an EMBL/GenBank/DDBJ whole genome shotgun (WGS) entry which is preliminary data.</text>
</comment>
<feature type="region of interest" description="Disordered" evidence="1">
    <location>
        <begin position="31"/>
        <end position="58"/>
    </location>
</feature>
<dbReference type="Proteomes" id="UP000287651">
    <property type="component" value="Unassembled WGS sequence"/>
</dbReference>
<proteinExistence type="predicted"/>
<gene>
    <name evidence="2" type="ORF">B296_00040507</name>
</gene>
<organism evidence="2 3">
    <name type="scientific">Ensete ventricosum</name>
    <name type="common">Abyssinian banana</name>
    <name type="synonym">Musa ensete</name>
    <dbReference type="NCBI Taxonomy" id="4639"/>
    <lineage>
        <taxon>Eukaryota</taxon>
        <taxon>Viridiplantae</taxon>
        <taxon>Streptophyta</taxon>
        <taxon>Embryophyta</taxon>
        <taxon>Tracheophyta</taxon>
        <taxon>Spermatophyta</taxon>
        <taxon>Magnoliopsida</taxon>
        <taxon>Liliopsida</taxon>
        <taxon>Zingiberales</taxon>
        <taxon>Musaceae</taxon>
        <taxon>Ensete</taxon>
    </lineage>
</organism>
<reference evidence="2 3" key="1">
    <citation type="journal article" date="2014" name="Agronomy (Basel)">
        <title>A Draft Genome Sequence for Ensete ventricosum, the Drought-Tolerant Tree Against Hunger.</title>
        <authorList>
            <person name="Harrison J."/>
            <person name="Moore K.A."/>
            <person name="Paszkiewicz K."/>
            <person name="Jones T."/>
            <person name="Grant M."/>
            <person name="Ambacheew D."/>
            <person name="Muzemil S."/>
            <person name="Studholme D.J."/>
        </authorList>
    </citation>
    <scope>NUCLEOTIDE SEQUENCE [LARGE SCALE GENOMIC DNA]</scope>
</reference>
<name>A0A426ZQ06_ENSVE</name>
<dbReference type="AlphaFoldDB" id="A0A426ZQ06"/>
<protein>
    <submittedName>
        <fullName evidence="2">Uncharacterized protein</fullName>
    </submittedName>
</protein>
<evidence type="ECO:0000256" key="1">
    <source>
        <dbReference type="SAM" id="MobiDB-lite"/>
    </source>
</evidence>
<accession>A0A426ZQ06</accession>
<evidence type="ECO:0000313" key="2">
    <source>
        <dbReference type="EMBL" id="RRT66076.1"/>
    </source>
</evidence>
<dbReference type="EMBL" id="AMZH03005570">
    <property type="protein sequence ID" value="RRT66076.1"/>
    <property type="molecule type" value="Genomic_DNA"/>
</dbReference>